<comment type="caution">
    <text evidence="1">The sequence shown here is derived from an EMBL/GenBank/DDBJ whole genome shotgun (WGS) entry which is preliminary data.</text>
</comment>
<dbReference type="EMBL" id="AGXS01000015">
    <property type="protein sequence ID" value="EIY51872.1"/>
    <property type="molecule type" value="Genomic_DNA"/>
</dbReference>
<name>I8XP94_9BACE</name>
<dbReference type="Gene3D" id="3.40.50.2000">
    <property type="entry name" value="Glycogen Phosphorylase B"/>
    <property type="match status" value="1"/>
</dbReference>
<dbReference type="Proteomes" id="UP000003089">
    <property type="component" value="Unassembled WGS sequence"/>
</dbReference>
<keyword evidence="2" id="KW-1185">Reference proteome</keyword>
<proteinExistence type="predicted"/>
<dbReference type="STRING" id="997884.HMPREF1068_01419"/>
<evidence type="ECO:0000313" key="2">
    <source>
        <dbReference type="Proteomes" id="UP000003089"/>
    </source>
</evidence>
<reference evidence="1 2" key="1">
    <citation type="submission" date="2012-02" db="EMBL/GenBank/DDBJ databases">
        <title>The Genome Sequence of Bacteroides nordii CL02T12C05.</title>
        <authorList>
            <consortium name="The Broad Institute Genome Sequencing Platform"/>
            <person name="Earl A."/>
            <person name="Ward D."/>
            <person name="Feldgarden M."/>
            <person name="Gevers D."/>
            <person name="Zitomersky N.L."/>
            <person name="Coyne M.J."/>
            <person name="Comstock L.E."/>
            <person name="Young S.K."/>
            <person name="Zeng Q."/>
            <person name="Gargeya S."/>
            <person name="Fitzgerald M."/>
            <person name="Haas B."/>
            <person name="Abouelleil A."/>
            <person name="Alvarado L."/>
            <person name="Arachchi H.M."/>
            <person name="Berlin A."/>
            <person name="Chapman S.B."/>
            <person name="Gearin G."/>
            <person name="Goldberg J."/>
            <person name="Griggs A."/>
            <person name="Gujja S."/>
            <person name="Hansen M."/>
            <person name="Heiman D."/>
            <person name="Howarth C."/>
            <person name="Larimer J."/>
            <person name="Lui A."/>
            <person name="MacDonald P.J.P."/>
            <person name="McCowen C."/>
            <person name="Montmayeur A."/>
            <person name="Murphy C."/>
            <person name="Neiman D."/>
            <person name="Pearson M."/>
            <person name="Priest M."/>
            <person name="Roberts A."/>
            <person name="Saif S."/>
            <person name="Shea T."/>
            <person name="Sisk P."/>
            <person name="Stolte C."/>
            <person name="Sykes S."/>
            <person name="Wortman J."/>
            <person name="Nusbaum C."/>
            <person name="Birren B."/>
        </authorList>
    </citation>
    <scope>NUCLEOTIDE SEQUENCE [LARGE SCALE GENOMIC DNA]</scope>
    <source>
        <strain evidence="1 2">CL02T12C05</strain>
    </source>
</reference>
<gene>
    <name evidence="1" type="ORF">HMPREF1068_01419</name>
</gene>
<dbReference type="eggNOG" id="COG0438">
    <property type="taxonomic scope" value="Bacteria"/>
</dbReference>
<evidence type="ECO:0008006" key="3">
    <source>
        <dbReference type="Google" id="ProtNLM"/>
    </source>
</evidence>
<evidence type="ECO:0000313" key="1">
    <source>
        <dbReference type="EMBL" id="EIY51872.1"/>
    </source>
</evidence>
<organism evidence="1 2">
    <name type="scientific">Bacteroides nordii CL02T12C05</name>
    <dbReference type="NCBI Taxonomy" id="997884"/>
    <lineage>
        <taxon>Bacteria</taxon>
        <taxon>Pseudomonadati</taxon>
        <taxon>Bacteroidota</taxon>
        <taxon>Bacteroidia</taxon>
        <taxon>Bacteroidales</taxon>
        <taxon>Bacteroidaceae</taxon>
        <taxon>Bacteroides</taxon>
    </lineage>
</organism>
<dbReference type="SUPFAM" id="SSF53756">
    <property type="entry name" value="UDP-Glycosyltransferase/glycogen phosphorylase"/>
    <property type="match status" value="1"/>
</dbReference>
<dbReference type="PATRIC" id="fig|997884.3.peg.1442"/>
<dbReference type="AlphaFoldDB" id="I8XP94"/>
<protein>
    <recommendedName>
        <fullName evidence="3">Glycosyl transferase family 1 domain-containing protein</fullName>
    </recommendedName>
</protein>
<accession>I8XP94</accession>
<sequence length="397" mass="45895">MGITLTNLFADWPKEKVAAWVDGVEPELCDSIRPCAKYIGRVKTPFTKVAVKKKLTFKDKCREILREQYHKTGFPELRANVSISEDEFALAKDFNPEIVFCALGNDAAMKRCENLMNKLPNAKLVLYIVDDWVNTKINTRYFASLWRRKYDKDFRHIMDRASGLLSICQYMTDEYKRMYGKTYYPFHNPVDFAEWQALSVQPKYAEDQMSILYVGKINNDTIPCLLDMSKVVEELNAKGGSFIFDIYSPDYNSKAYLFEGKKDIHAFPPIAHEDIPNVMKSYSSLFLPLGFSKQSRTYVRLSMPTKLTEYLASGKPTILYCPKEIALAKYLSDKDCTIMCTMEREDVLREAVSKLQDKNVYNHLVENSLALAAEHDIHVVRERFKEAMCKFYTSVKL</sequence>
<dbReference type="HOGENOM" id="CLU_617807_0_0_10"/>